<name>A0A8D2J7J3_VARKO</name>
<dbReference type="PANTHER" id="PTHR11037">
    <property type="entry name" value="TRANSCRIPTION FACTOR CP2"/>
    <property type="match status" value="1"/>
</dbReference>
<keyword evidence="3" id="KW-1185">Reference proteome</keyword>
<organism evidence="2 3">
    <name type="scientific">Varanus komodoensis</name>
    <name type="common">Komodo dragon</name>
    <dbReference type="NCBI Taxonomy" id="61221"/>
    <lineage>
        <taxon>Eukaryota</taxon>
        <taxon>Metazoa</taxon>
        <taxon>Chordata</taxon>
        <taxon>Craniata</taxon>
        <taxon>Vertebrata</taxon>
        <taxon>Euteleostomi</taxon>
        <taxon>Lepidosauria</taxon>
        <taxon>Squamata</taxon>
        <taxon>Bifurcata</taxon>
        <taxon>Unidentata</taxon>
        <taxon>Episquamata</taxon>
        <taxon>Toxicofera</taxon>
        <taxon>Anguimorpha</taxon>
        <taxon>Paleoanguimorpha</taxon>
        <taxon>Varanoidea</taxon>
        <taxon>Varanidae</taxon>
        <taxon>Varanus</taxon>
    </lineage>
</organism>
<dbReference type="Ensembl" id="ENSVKKT00000008986.1">
    <property type="protein sequence ID" value="ENSVKKP00000008762.1"/>
    <property type="gene ID" value="ENSVKKG00000006222.1"/>
</dbReference>
<feature type="domain" description="GRHL1/CP2 C-terminal" evidence="1">
    <location>
        <begin position="15"/>
        <end position="73"/>
    </location>
</feature>
<dbReference type="GO" id="GO:0001228">
    <property type="term" value="F:DNA-binding transcription activator activity, RNA polymerase II-specific"/>
    <property type="evidence" value="ECO:0007669"/>
    <property type="project" value="TreeGrafter"/>
</dbReference>
<dbReference type="Proteomes" id="UP000694545">
    <property type="component" value="Unplaced"/>
</dbReference>
<dbReference type="GO" id="GO:0000978">
    <property type="term" value="F:RNA polymerase II cis-regulatory region sequence-specific DNA binding"/>
    <property type="evidence" value="ECO:0007669"/>
    <property type="project" value="TreeGrafter"/>
</dbReference>
<sequence length="74" mass="8337">GLFFPALEGRMHSSGISDKYDVPLDKIGKVFKKCKKGILVNMDDNIVKHYSNEDTFQLQIEEAAGSYKLTLTEI</sequence>
<evidence type="ECO:0000259" key="1">
    <source>
        <dbReference type="Pfam" id="PF25416"/>
    </source>
</evidence>
<dbReference type="PANTHER" id="PTHR11037:SF16">
    <property type="entry name" value="GRAINYHEAD-LIKE PROTEIN 1 HOMOLOG"/>
    <property type="match status" value="1"/>
</dbReference>
<protein>
    <submittedName>
        <fullName evidence="2">Grainyhead like transcription factor 1</fullName>
    </submittedName>
</protein>
<dbReference type="Pfam" id="PF25416">
    <property type="entry name" value="GRHL1_C"/>
    <property type="match status" value="1"/>
</dbReference>
<dbReference type="InterPro" id="IPR040167">
    <property type="entry name" value="TF_CP2-like"/>
</dbReference>
<dbReference type="InterPro" id="IPR057520">
    <property type="entry name" value="GRHL1/CP2_C"/>
</dbReference>
<proteinExistence type="predicted"/>
<dbReference type="GO" id="GO:0005634">
    <property type="term" value="C:nucleus"/>
    <property type="evidence" value="ECO:0007669"/>
    <property type="project" value="TreeGrafter"/>
</dbReference>
<evidence type="ECO:0000313" key="3">
    <source>
        <dbReference type="Proteomes" id="UP000694545"/>
    </source>
</evidence>
<evidence type="ECO:0000313" key="2">
    <source>
        <dbReference type="Ensembl" id="ENSVKKP00000008762.1"/>
    </source>
</evidence>
<reference evidence="2" key="2">
    <citation type="submission" date="2025-09" db="UniProtKB">
        <authorList>
            <consortium name="Ensembl"/>
        </authorList>
    </citation>
    <scope>IDENTIFICATION</scope>
</reference>
<reference evidence="2" key="1">
    <citation type="submission" date="2025-08" db="UniProtKB">
        <authorList>
            <consortium name="Ensembl"/>
        </authorList>
    </citation>
    <scope>IDENTIFICATION</scope>
</reference>
<dbReference type="AlphaFoldDB" id="A0A8D2J7J3"/>
<accession>A0A8D2J7J3</accession>